<name>A0A3N4IWP8_9PEZI</name>
<gene>
    <name evidence="1" type="ORF">L873DRAFT_1820713</name>
</gene>
<organism evidence="1 2">
    <name type="scientific">Choiromyces venosus 120613-1</name>
    <dbReference type="NCBI Taxonomy" id="1336337"/>
    <lineage>
        <taxon>Eukaryota</taxon>
        <taxon>Fungi</taxon>
        <taxon>Dikarya</taxon>
        <taxon>Ascomycota</taxon>
        <taxon>Pezizomycotina</taxon>
        <taxon>Pezizomycetes</taxon>
        <taxon>Pezizales</taxon>
        <taxon>Tuberaceae</taxon>
        <taxon>Choiromyces</taxon>
    </lineage>
</organism>
<proteinExistence type="predicted"/>
<dbReference type="Proteomes" id="UP000276215">
    <property type="component" value="Unassembled WGS sequence"/>
</dbReference>
<accession>A0A3N4IWP8</accession>
<keyword evidence="2" id="KW-1185">Reference proteome</keyword>
<reference evidence="1 2" key="1">
    <citation type="journal article" date="2018" name="Nat. Ecol. Evol.">
        <title>Pezizomycetes genomes reveal the molecular basis of ectomycorrhizal truffle lifestyle.</title>
        <authorList>
            <person name="Murat C."/>
            <person name="Payen T."/>
            <person name="Noel B."/>
            <person name="Kuo A."/>
            <person name="Morin E."/>
            <person name="Chen J."/>
            <person name="Kohler A."/>
            <person name="Krizsan K."/>
            <person name="Balestrini R."/>
            <person name="Da Silva C."/>
            <person name="Montanini B."/>
            <person name="Hainaut M."/>
            <person name="Levati E."/>
            <person name="Barry K.W."/>
            <person name="Belfiori B."/>
            <person name="Cichocki N."/>
            <person name="Clum A."/>
            <person name="Dockter R.B."/>
            <person name="Fauchery L."/>
            <person name="Guy J."/>
            <person name="Iotti M."/>
            <person name="Le Tacon F."/>
            <person name="Lindquist E.A."/>
            <person name="Lipzen A."/>
            <person name="Malagnac F."/>
            <person name="Mello A."/>
            <person name="Molinier V."/>
            <person name="Miyauchi S."/>
            <person name="Poulain J."/>
            <person name="Riccioni C."/>
            <person name="Rubini A."/>
            <person name="Sitrit Y."/>
            <person name="Splivallo R."/>
            <person name="Traeger S."/>
            <person name="Wang M."/>
            <person name="Zifcakova L."/>
            <person name="Wipf D."/>
            <person name="Zambonelli A."/>
            <person name="Paolocci F."/>
            <person name="Nowrousian M."/>
            <person name="Ottonello S."/>
            <person name="Baldrian P."/>
            <person name="Spatafora J.W."/>
            <person name="Henrissat B."/>
            <person name="Nagy L.G."/>
            <person name="Aury J.M."/>
            <person name="Wincker P."/>
            <person name="Grigoriev I.V."/>
            <person name="Bonfante P."/>
            <person name="Martin F.M."/>
        </authorList>
    </citation>
    <scope>NUCLEOTIDE SEQUENCE [LARGE SCALE GENOMIC DNA]</scope>
    <source>
        <strain evidence="1 2">120613-1</strain>
    </source>
</reference>
<sequence length="110" mass="12706">MFVQYEHYKSIYDKHHQQKKSLRQTKCVCVRTKTVRPIRPVLPLLPDVYPHYPRAPTALHCALRPHLTSNASGTDPFRPAPPLNIPSTRHLPTFVILFLSTRRLIRGLST</sequence>
<protein>
    <submittedName>
        <fullName evidence="1">Uncharacterized protein</fullName>
    </submittedName>
</protein>
<evidence type="ECO:0000313" key="2">
    <source>
        <dbReference type="Proteomes" id="UP000276215"/>
    </source>
</evidence>
<dbReference type="EMBL" id="ML120518">
    <property type="protein sequence ID" value="RPA90623.1"/>
    <property type="molecule type" value="Genomic_DNA"/>
</dbReference>
<evidence type="ECO:0000313" key="1">
    <source>
        <dbReference type="EMBL" id="RPA90623.1"/>
    </source>
</evidence>
<dbReference type="AlphaFoldDB" id="A0A3N4IWP8"/>